<reference evidence="1 2" key="1">
    <citation type="submission" date="2016-07" db="EMBL/GenBank/DDBJ databases">
        <title>Pervasive Adenine N6-methylation of Active Genes in Fungi.</title>
        <authorList>
            <consortium name="DOE Joint Genome Institute"/>
            <person name="Mondo S.J."/>
            <person name="Dannebaum R.O."/>
            <person name="Kuo R.C."/>
            <person name="Labutti K."/>
            <person name="Haridas S."/>
            <person name="Kuo A."/>
            <person name="Salamov A."/>
            <person name="Ahrendt S.R."/>
            <person name="Lipzen A."/>
            <person name="Sullivan W."/>
            <person name="Andreopoulos W.B."/>
            <person name="Clum A."/>
            <person name="Lindquist E."/>
            <person name="Daum C."/>
            <person name="Ramamoorthy G.K."/>
            <person name="Gryganskyi A."/>
            <person name="Culley D."/>
            <person name="Magnuson J.K."/>
            <person name="James T.Y."/>
            <person name="O'Malley M.A."/>
            <person name="Stajich J.E."/>
            <person name="Spatafora J.W."/>
            <person name="Visel A."/>
            <person name="Grigoriev I.V."/>
        </authorList>
    </citation>
    <scope>NUCLEOTIDE SEQUENCE [LARGE SCALE GENOMIC DNA]</scope>
    <source>
        <strain evidence="1 2">CBS 115471</strain>
    </source>
</reference>
<dbReference type="AlphaFoldDB" id="A0A1Y2A4M1"/>
<keyword evidence="2" id="KW-1185">Reference proteome</keyword>
<evidence type="ECO:0000313" key="2">
    <source>
        <dbReference type="Proteomes" id="UP000193144"/>
    </source>
</evidence>
<protein>
    <submittedName>
        <fullName evidence="1">Uncharacterized protein</fullName>
    </submittedName>
</protein>
<evidence type="ECO:0000313" key="1">
    <source>
        <dbReference type="EMBL" id="ORY17280.1"/>
    </source>
</evidence>
<dbReference type="EMBL" id="MCFA01000013">
    <property type="protein sequence ID" value="ORY17280.1"/>
    <property type="molecule type" value="Genomic_DNA"/>
</dbReference>
<proteinExistence type="predicted"/>
<sequence length="190" mass="21454">MITYFYFRPIMLPIVTSFQDSTHRADAACAPLPIKWTIPKDLGRPGGSRLRGIDISMGGTGQTGKYNISFTPSFYYNQSYVFGHEQQTAYSSPDLYRGGTCNSLKRLQAQTWLLHTVSLKTPTLHRGPSCNGHLSHNDRKMFGFREAWTHSILPLAFCLKTGISMMITHMIQERNSDWAGIHRFSSISTT</sequence>
<dbReference type="Proteomes" id="UP000193144">
    <property type="component" value="Unassembled WGS sequence"/>
</dbReference>
<accession>A0A1Y2A4M1</accession>
<organism evidence="1 2">
    <name type="scientific">Clohesyomyces aquaticus</name>
    <dbReference type="NCBI Taxonomy" id="1231657"/>
    <lineage>
        <taxon>Eukaryota</taxon>
        <taxon>Fungi</taxon>
        <taxon>Dikarya</taxon>
        <taxon>Ascomycota</taxon>
        <taxon>Pezizomycotina</taxon>
        <taxon>Dothideomycetes</taxon>
        <taxon>Pleosporomycetidae</taxon>
        <taxon>Pleosporales</taxon>
        <taxon>Lindgomycetaceae</taxon>
        <taxon>Clohesyomyces</taxon>
    </lineage>
</organism>
<comment type="caution">
    <text evidence="1">The sequence shown here is derived from an EMBL/GenBank/DDBJ whole genome shotgun (WGS) entry which is preliminary data.</text>
</comment>
<gene>
    <name evidence="1" type="ORF">BCR34DRAFT_51778</name>
</gene>
<name>A0A1Y2A4M1_9PLEO</name>